<organism evidence="2 3">
    <name type="scientific">Ketogulonicigenium vulgare (strain WSH-001)</name>
    <dbReference type="NCBI Taxonomy" id="759362"/>
    <lineage>
        <taxon>Bacteria</taxon>
        <taxon>Pseudomonadati</taxon>
        <taxon>Pseudomonadota</taxon>
        <taxon>Alphaproteobacteria</taxon>
        <taxon>Rhodobacterales</taxon>
        <taxon>Roseobacteraceae</taxon>
        <taxon>Ketogulonicigenium</taxon>
    </lineage>
</organism>
<dbReference type="EMBL" id="CP002018">
    <property type="protein sequence ID" value="AEM40893.1"/>
    <property type="molecule type" value="Genomic_DNA"/>
</dbReference>
<reference evidence="2 3" key="1">
    <citation type="journal article" date="2011" name="J. Bacteriol.">
        <title>Complete genome sequence of the industrial strain Ketogulonicigenium vulgare WSH-001.</title>
        <authorList>
            <person name="Liu L."/>
            <person name="Li Y."/>
            <person name="Zhang J."/>
            <person name="Zhou Z."/>
            <person name="Liu J."/>
            <person name="Li X."/>
            <person name="Zhou J."/>
            <person name="Du G."/>
            <person name="Wang L."/>
            <person name="Chen J."/>
        </authorList>
    </citation>
    <scope>NUCLEOTIDE SEQUENCE [LARGE SCALE GENOMIC DNA]</scope>
    <source>
        <strain evidence="2 3">WSH-001</strain>
    </source>
</reference>
<keyword evidence="1" id="KW-0732">Signal</keyword>
<keyword evidence="3" id="KW-1185">Reference proteome</keyword>
<feature type="chain" id="PRO_5003392107" description="Secreted protein" evidence="1">
    <location>
        <begin position="21"/>
        <end position="143"/>
    </location>
</feature>
<evidence type="ECO:0008006" key="4">
    <source>
        <dbReference type="Google" id="ProtNLM"/>
    </source>
</evidence>
<protein>
    <recommendedName>
        <fullName evidence="4">Secreted protein</fullName>
    </recommendedName>
</protein>
<dbReference type="OrthoDB" id="7876831at2"/>
<proteinExistence type="predicted"/>
<feature type="signal peptide" evidence="1">
    <location>
        <begin position="1"/>
        <end position="20"/>
    </location>
</feature>
<dbReference type="eggNOG" id="ENOG5032U9J">
    <property type="taxonomic scope" value="Bacteria"/>
</dbReference>
<name>F9Y6E7_KETVW</name>
<evidence type="ECO:0000256" key="1">
    <source>
        <dbReference type="SAM" id="SignalP"/>
    </source>
</evidence>
<dbReference type="AlphaFoldDB" id="F9Y6E7"/>
<dbReference type="Proteomes" id="UP000000692">
    <property type="component" value="Chromosome"/>
</dbReference>
<evidence type="ECO:0000313" key="2">
    <source>
        <dbReference type="EMBL" id="AEM40893.1"/>
    </source>
</evidence>
<sequence length="143" mass="14927">MRKIHLLTLSLLLIPALAHAQDYQGLYTSETGQSLQLSLSSTGPDSYDLDLSTTVAMVGNQPGCGGGISGPITITDNQALLQVENEGYDPASPISLSNAKLCEISLSFDGEYTVQLEELGGCGYYHGAACSFTGTVIHDAAGL</sequence>
<dbReference type="KEGG" id="kvl:KVU_1054"/>
<evidence type="ECO:0000313" key="3">
    <source>
        <dbReference type="Proteomes" id="UP000000692"/>
    </source>
</evidence>
<accession>F9Y6E7</accession>
<dbReference type="RefSeq" id="WP_013384350.1">
    <property type="nucleotide sequence ID" value="NC_017384.1"/>
</dbReference>
<dbReference type="HOGENOM" id="CLU_1803602_0_0_5"/>
<gene>
    <name evidence="2" type="ordered locus">KVU_1054</name>
</gene>